<dbReference type="PROSITE" id="PS51257">
    <property type="entry name" value="PROKAR_LIPOPROTEIN"/>
    <property type="match status" value="1"/>
</dbReference>
<proteinExistence type="predicted"/>
<dbReference type="RefSeq" id="WP_162317089.1">
    <property type="nucleotide sequence ID" value="NZ_JAHQXF010000001.1"/>
</dbReference>
<evidence type="ECO:0000313" key="2">
    <source>
        <dbReference type="EMBL" id="MBV0924006.1"/>
    </source>
</evidence>
<evidence type="ECO:0000313" key="3">
    <source>
        <dbReference type="Proteomes" id="UP000766550"/>
    </source>
</evidence>
<evidence type="ECO:0008006" key="4">
    <source>
        <dbReference type="Google" id="ProtNLM"/>
    </source>
</evidence>
<feature type="region of interest" description="Disordered" evidence="1">
    <location>
        <begin position="33"/>
        <end position="86"/>
    </location>
</feature>
<gene>
    <name evidence="2" type="ORF">KTS45_07290</name>
</gene>
<dbReference type="AlphaFoldDB" id="A0A8J7YB44"/>
<protein>
    <recommendedName>
        <fullName evidence="4">Lipoprotein</fullName>
    </recommendedName>
</protein>
<sequence>MSSSKNTIRSVWTLALIALLLVIAGCSGVDIGSDPDTPTDQTAVQPIPEKSEKPVATASVESDSTQTPTETPEEKPTVTATPSSSINLSTEKPIQYQKYEAFIWSYSGALGDRNVSVIDSSVNPSNESITITYLLDLENLETQDFSLIRIYAFLAENYRTDTFESVDESYVPERVNHRAVLERDGELYRTTYVNESMANKYLSDEWNDIRYWAEFIQTLEYGPGSPHYTPTATEAESS</sequence>
<dbReference type="EMBL" id="JAHQXF010000001">
    <property type="protein sequence ID" value="MBV0924006.1"/>
    <property type="molecule type" value="Genomic_DNA"/>
</dbReference>
<accession>A0A8J7YB44</accession>
<name>A0A8J7YB44_9EURY</name>
<reference evidence="2 3" key="1">
    <citation type="submission" date="2021-06" db="EMBL/GenBank/DDBJ databases">
        <title>New haloarchaea isolates fom saline soil.</title>
        <authorList>
            <person name="Duran-Viseras A."/>
            <person name="Sanchez-Porro C.S."/>
            <person name="Ventosa A."/>
        </authorList>
    </citation>
    <scope>NUCLEOTIDE SEQUENCE [LARGE SCALE GENOMIC DNA]</scope>
    <source>
        <strain evidence="2 3">JCM 183640</strain>
    </source>
</reference>
<organism evidence="2 3">
    <name type="scientific">Haloarcula limicola</name>
    <dbReference type="NCBI Taxonomy" id="1429915"/>
    <lineage>
        <taxon>Archaea</taxon>
        <taxon>Methanobacteriati</taxon>
        <taxon>Methanobacteriota</taxon>
        <taxon>Stenosarchaea group</taxon>
        <taxon>Halobacteria</taxon>
        <taxon>Halobacteriales</taxon>
        <taxon>Haloarculaceae</taxon>
        <taxon>Haloarcula</taxon>
    </lineage>
</organism>
<dbReference type="OrthoDB" id="378784at2157"/>
<evidence type="ECO:0000256" key="1">
    <source>
        <dbReference type="SAM" id="MobiDB-lite"/>
    </source>
</evidence>
<keyword evidence="3" id="KW-1185">Reference proteome</keyword>
<dbReference type="Proteomes" id="UP000766550">
    <property type="component" value="Unassembled WGS sequence"/>
</dbReference>
<comment type="caution">
    <text evidence="2">The sequence shown here is derived from an EMBL/GenBank/DDBJ whole genome shotgun (WGS) entry which is preliminary data.</text>
</comment>